<dbReference type="NCBIfam" id="TIGR00046">
    <property type="entry name" value="RsmE family RNA methyltransferase"/>
    <property type="match status" value="1"/>
</dbReference>
<evidence type="ECO:0000256" key="6">
    <source>
        <dbReference type="ARBA" id="ARBA00022679"/>
    </source>
</evidence>
<gene>
    <name evidence="12" type="ORF">DESUT3_01090</name>
</gene>
<sequence>MNLILLFDEDFVAEQRVRLTGRRLQHVRAVHRAGVGDLLRVGRVGGRMGEGRVVELSDEQLLLEVRLDQEPPRPLLLCLVLALPRPKMLKRVLQAVTSLGVKQIYLVNSYRVEKSFWGSPLLQPEKLREHLVLGLEQARDTLMPQVHLRPRFKPFVEDELPQLIRDTLPLVAHPVAEQPCPPGVAGPVTLAIGPEGGFIPYEVELLQAGGFTPVSLGERILRVETAVPVLVSRLKPPGSAA</sequence>
<dbReference type="PANTHER" id="PTHR30027">
    <property type="entry name" value="RIBOSOMAL RNA SMALL SUBUNIT METHYLTRANSFERASE E"/>
    <property type="match status" value="1"/>
</dbReference>
<proteinExistence type="inferred from homology"/>
<dbReference type="Pfam" id="PF04452">
    <property type="entry name" value="Methyltrans_RNA"/>
    <property type="match status" value="1"/>
</dbReference>
<keyword evidence="5 10" id="KW-0489">Methyltransferase</keyword>
<organism evidence="12 13">
    <name type="scientific">Desulfuromonas versatilis</name>
    <dbReference type="NCBI Taxonomy" id="2802975"/>
    <lineage>
        <taxon>Bacteria</taxon>
        <taxon>Pseudomonadati</taxon>
        <taxon>Thermodesulfobacteriota</taxon>
        <taxon>Desulfuromonadia</taxon>
        <taxon>Desulfuromonadales</taxon>
        <taxon>Desulfuromonadaceae</taxon>
        <taxon>Desulfuromonas</taxon>
    </lineage>
</organism>
<dbReference type="GO" id="GO:0008168">
    <property type="term" value="F:methyltransferase activity"/>
    <property type="evidence" value="ECO:0007669"/>
    <property type="project" value="UniProtKB-KW"/>
</dbReference>
<dbReference type="InterPro" id="IPR029028">
    <property type="entry name" value="Alpha/beta_knot_MTases"/>
</dbReference>
<dbReference type="EC" id="2.1.1.193" evidence="10"/>
<dbReference type="RefSeq" id="WP_221250522.1">
    <property type="nucleotide sequence ID" value="NZ_AP024355.1"/>
</dbReference>
<comment type="catalytic activity">
    <reaction evidence="9 10">
        <text>uridine(1498) in 16S rRNA + S-adenosyl-L-methionine = N(3)-methyluridine(1498) in 16S rRNA + S-adenosyl-L-homocysteine + H(+)</text>
        <dbReference type="Rhea" id="RHEA:42920"/>
        <dbReference type="Rhea" id="RHEA-COMP:10283"/>
        <dbReference type="Rhea" id="RHEA-COMP:10284"/>
        <dbReference type="ChEBI" id="CHEBI:15378"/>
        <dbReference type="ChEBI" id="CHEBI:57856"/>
        <dbReference type="ChEBI" id="CHEBI:59789"/>
        <dbReference type="ChEBI" id="CHEBI:65315"/>
        <dbReference type="ChEBI" id="CHEBI:74502"/>
        <dbReference type="EC" id="2.1.1.193"/>
    </reaction>
</comment>
<keyword evidence="7 10" id="KW-0949">S-adenosyl-L-methionine</keyword>
<comment type="similarity">
    <text evidence="2 10">Belongs to the RNA methyltransferase RsmE family.</text>
</comment>
<dbReference type="InterPro" id="IPR029026">
    <property type="entry name" value="tRNA_m1G_MTases_N"/>
</dbReference>
<evidence type="ECO:0000313" key="12">
    <source>
        <dbReference type="EMBL" id="BCR03040.1"/>
    </source>
</evidence>
<keyword evidence="4 10" id="KW-0698">rRNA processing</keyword>
<dbReference type="NCBIfam" id="NF008700">
    <property type="entry name" value="PRK11713.5-4"/>
    <property type="match status" value="1"/>
</dbReference>
<dbReference type="GO" id="GO:0032259">
    <property type="term" value="P:methylation"/>
    <property type="evidence" value="ECO:0007669"/>
    <property type="project" value="UniProtKB-KW"/>
</dbReference>
<dbReference type="Gene3D" id="3.40.1280.10">
    <property type="match status" value="1"/>
</dbReference>
<keyword evidence="3 10" id="KW-0963">Cytoplasm</keyword>
<evidence type="ECO:0000259" key="11">
    <source>
        <dbReference type="Pfam" id="PF04452"/>
    </source>
</evidence>
<dbReference type="Proteomes" id="UP001319827">
    <property type="component" value="Chromosome"/>
</dbReference>
<keyword evidence="6 10" id="KW-0808">Transferase</keyword>
<dbReference type="PIRSF" id="PIRSF015601">
    <property type="entry name" value="MTase_slr0722"/>
    <property type="match status" value="1"/>
</dbReference>
<dbReference type="SUPFAM" id="SSF75217">
    <property type="entry name" value="alpha/beta knot"/>
    <property type="match status" value="1"/>
</dbReference>
<dbReference type="CDD" id="cd18084">
    <property type="entry name" value="RsmE-like"/>
    <property type="match status" value="1"/>
</dbReference>
<evidence type="ECO:0000256" key="9">
    <source>
        <dbReference type="ARBA" id="ARBA00047944"/>
    </source>
</evidence>
<evidence type="ECO:0000256" key="5">
    <source>
        <dbReference type="ARBA" id="ARBA00022603"/>
    </source>
</evidence>
<evidence type="ECO:0000256" key="2">
    <source>
        <dbReference type="ARBA" id="ARBA00005528"/>
    </source>
</evidence>
<feature type="domain" description="Ribosomal RNA small subunit methyltransferase E methyltransferase" evidence="11">
    <location>
        <begin position="73"/>
        <end position="234"/>
    </location>
</feature>
<evidence type="ECO:0000256" key="8">
    <source>
        <dbReference type="ARBA" id="ARBA00025699"/>
    </source>
</evidence>
<evidence type="ECO:0000256" key="7">
    <source>
        <dbReference type="ARBA" id="ARBA00022691"/>
    </source>
</evidence>
<evidence type="ECO:0000256" key="3">
    <source>
        <dbReference type="ARBA" id="ARBA00022490"/>
    </source>
</evidence>
<reference evidence="12 13" key="1">
    <citation type="journal article" date="2016" name="C (Basel)">
        <title>Selective Growth of and Electricity Production by Marine Exoelectrogenic Bacteria in Self-Aggregated Hydrogel of Microbially Reduced Graphene Oxide.</title>
        <authorList>
            <person name="Yoshida N."/>
            <person name="Goto Y."/>
            <person name="Miyata Y."/>
        </authorList>
    </citation>
    <scope>NUCLEOTIDE SEQUENCE [LARGE SCALE GENOMIC DNA]</scope>
    <source>
        <strain evidence="12 13">NIT-T3</strain>
    </source>
</reference>
<name>A0ABN6DS99_9BACT</name>
<dbReference type="InterPro" id="IPR046886">
    <property type="entry name" value="RsmE_MTase_dom"/>
</dbReference>
<protein>
    <recommendedName>
        <fullName evidence="10">Ribosomal RNA small subunit methyltransferase E</fullName>
        <ecNumber evidence="10">2.1.1.193</ecNumber>
    </recommendedName>
</protein>
<keyword evidence="13" id="KW-1185">Reference proteome</keyword>
<reference evidence="12 13" key="2">
    <citation type="journal article" date="2021" name="Int. J. Syst. Evol. Microbiol.">
        <title>Isolation and Polyphasic Characterization of Desulfuromonas versatilis sp. Nov., an Electrogenic Bacteria Capable of Versatile Metabolism Isolated from a Graphene Oxide-Reducing Enrichment Culture.</title>
        <authorList>
            <person name="Xie L."/>
            <person name="Yoshida N."/>
            <person name="Ishii S."/>
            <person name="Meng L."/>
        </authorList>
    </citation>
    <scope>NUCLEOTIDE SEQUENCE [LARGE SCALE GENOMIC DNA]</scope>
    <source>
        <strain evidence="12 13">NIT-T3</strain>
    </source>
</reference>
<evidence type="ECO:0000256" key="1">
    <source>
        <dbReference type="ARBA" id="ARBA00004496"/>
    </source>
</evidence>
<dbReference type="PANTHER" id="PTHR30027:SF3">
    <property type="entry name" value="16S RRNA (URACIL(1498)-N(3))-METHYLTRANSFERASE"/>
    <property type="match status" value="1"/>
</dbReference>
<accession>A0ABN6DS99</accession>
<dbReference type="InterPro" id="IPR006700">
    <property type="entry name" value="RsmE"/>
</dbReference>
<comment type="function">
    <text evidence="8 10">Specifically methylates the N3 position of the uracil ring of uridine 1498 (m3U1498) in 16S rRNA. Acts on the fully assembled 30S ribosomal subunit.</text>
</comment>
<evidence type="ECO:0000256" key="4">
    <source>
        <dbReference type="ARBA" id="ARBA00022552"/>
    </source>
</evidence>
<evidence type="ECO:0000256" key="10">
    <source>
        <dbReference type="PIRNR" id="PIRNR015601"/>
    </source>
</evidence>
<comment type="subcellular location">
    <subcellularLocation>
        <location evidence="1 10">Cytoplasm</location>
    </subcellularLocation>
</comment>
<dbReference type="EMBL" id="AP024355">
    <property type="protein sequence ID" value="BCR03040.1"/>
    <property type="molecule type" value="Genomic_DNA"/>
</dbReference>
<evidence type="ECO:0000313" key="13">
    <source>
        <dbReference type="Proteomes" id="UP001319827"/>
    </source>
</evidence>